<feature type="domain" description="DUF403" evidence="1">
    <location>
        <begin position="1"/>
        <end position="311"/>
    </location>
</feature>
<evidence type="ECO:0000313" key="2">
    <source>
        <dbReference type="EMBL" id="BCR05731.1"/>
    </source>
</evidence>
<dbReference type="Proteomes" id="UP001319827">
    <property type="component" value="Chromosome"/>
</dbReference>
<dbReference type="PANTHER" id="PTHR34595">
    <property type="entry name" value="BLR5612 PROTEIN"/>
    <property type="match status" value="1"/>
</dbReference>
<dbReference type="InterPro" id="IPR051680">
    <property type="entry name" value="ATP-dep_Glu-Cys_Ligase-2"/>
</dbReference>
<reference evidence="2 3" key="1">
    <citation type="journal article" date="2016" name="C (Basel)">
        <title>Selective Growth of and Electricity Production by Marine Exoelectrogenic Bacteria in Self-Aggregated Hydrogel of Microbially Reduced Graphene Oxide.</title>
        <authorList>
            <person name="Yoshida N."/>
            <person name="Goto Y."/>
            <person name="Miyata Y."/>
        </authorList>
    </citation>
    <scope>NUCLEOTIDE SEQUENCE [LARGE SCALE GENOMIC DNA]</scope>
    <source>
        <strain evidence="2 3">NIT-T3</strain>
    </source>
</reference>
<proteinExistence type="predicted"/>
<dbReference type="InterPro" id="IPR007296">
    <property type="entry name" value="DUF403"/>
</dbReference>
<dbReference type="PANTHER" id="PTHR34595:SF7">
    <property type="entry name" value="SLL1039 PROTEIN"/>
    <property type="match status" value="1"/>
</dbReference>
<evidence type="ECO:0000259" key="1">
    <source>
        <dbReference type="Pfam" id="PF04168"/>
    </source>
</evidence>
<accession>A0ABM8HUY3</accession>
<dbReference type="Pfam" id="PF04168">
    <property type="entry name" value="Alpha-E"/>
    <property type="match status" value="1"/>
</dbReference>
<gene>
    <name evidence="2" type="ORF">DESUT3_28000</name>
</gene>
<name>A0ABM8HUY3_9BACT</name>
<evidence type="ECO:0000313" key="3">
    <source>
        <dbReference type="Proteomes" id="UP001319827"/>
    </source>
</evidence>
<protein>
    <recommendedName>
        <fullName evidence="1">DUF403 domain-containing protein</fullName>
    </recommendedName>
</protein>
<organism evidence="2 3">
    <name type="scientific">Desulfuromonas versatilis</name>
    <dbReference type="NCBI Taxonomy" id="2802975"/>
    <lineage>
        <taxon>Bacteria</taxon>
        <taxon>Pseudomonadati</taxon>
        <taxon>Thermodesulfobacteriota</taxon>
        <taxon>Desulfuromonadia</taxon>
        <taxon>Desulfuromonadales</taxon>
        <taxon>Desulfuromonadaceae</taxon>
        <taxon>Desulfuromonas</taxon>
    </lineage>
</organism>
<keyword evidence="3" id="KW-1185">Reference proteome</keyword>
<sequence>MLSRVADSIYWMNRYIERAENVARFIDANFHMILDLPVGAAEQWLPLVNTTGDHELFDELYGKASRDNVIQFLTFDRNNPNSILSCLRSARENARSVREYISSEMWQQVNTFYLTVNEAAQQGLGMDLPHQFFVDIMTASHLFVGVTESTMSHGEGWHFGRLGRMLERADKTSRILDVKYFVLLPSVDYVGSPFDNILWAALLRSASAFEMYRKRHGRIDPEKIVDFLVLDQKFPRAIHSCLIAAEISMRNITGTPRGSFSNRADQALGKLLADMDYITIEEILSQGLHEYLDATQTRINNVGNAIFETFFALRPVGEPVRTKEAE</sequence>
<reference evidence="2 3" key="2">
    <citation type="journal article" date="2021" name="Int. J. Syst. Evol. Microbiol.">
        <title>Isolation and Polyphasic Characterization of Desulfuromonas versatilis sp. Nov., an Electrogenic Bacteria Capable of Versatile Metabolism Isolated from a Graphene Oxide-Reducing Enrichment Culture.</title>
        <authorList>
            <person name="Xie L."/>
            <person name="Yoshida N."/>
            <person name="Ishii S."/>
            <person name="Meng L."/>
        </authorList>
    </citation>
    <scope>NUCLEOTIDE SEQUENCE [LARGE SCALE GENOMIC DNA]</scope>
    <source>
        <strain evidence="2 3">NIT-T3</strain>
    </source>
</reference>
<dbReference type="EMBL" id="AP024355">
    <property type="protein sequence ID" value="BCR05731.1"/>
    <property type="molecule type" value="Genomic_DNA"/>
</dbReference>
<dbReference type="RefSeq" id="WP_221249137.1">
    <property type="nucleotide sequence ID" value="NZ_AP024355.1"/>
</dbReference>